<keyword evidence="3" id="KW-1185">Reference proteome</keyword>
<feature type="transmembrane region" description="Helical" evidence="1">
    <location>
        <begin position="50"/>
        <end position="72"/>
    </location>
</feature>
<sequence>MTWIGTCRFKVVEGRMSSEAELIEIEKELRRSDPGFVRSWERQASGPRDLVAFAVSGCLVATAAMLLGFGLLTVDRGLVQGAGMVVLCLPVGWLVAAARRFTKPARTHHP</sequence>
<reference evidence="2 3" key="1">
    <citation type="submission" date="2024-03" db="EMBL/GenBank/DDBJ databases">
        <title>Draft genome sequence of Pseudonocardia tropica JCM 19149.</title>
        <authorList>
            <person name="Butdee W."/>
            <person name="Duangmal K."/>
        </authorList>
    </citation>
    <scope>NUCLEOTIDE SEQUENCE [LARGE SCALE GENOMIC DNA]</scope>
    <source>
        <strain evidence="2 3">JCM 19149</strain>
    </source>
</reference>
<evidence type="ECO:0000313" key="3">
    <source>
        <dbReference type="Proteomes" id="UP001464923"/>
    </source>
</evidence>
<protein>
    <submittedName>
        <fullName evidence="2">DUF3040 domain-containing protein</fullName>
    </submittedName>
</protein>
<keyword evidence="1" id="KW-1133">Transmembrane helix</keyword>
<keyword evidence="1" id="KW-0812">Transmembrane</keyword>
<feature type="transmembrane region" description="Helical" evidence="1">
    <location>
        <begin position="78"/>
        <end position="98"/>
    </location>
</feature>
<keyword evidence="1" id="KW-0472">Membrane</keyword>
<name>A0ABV1K5H2_9PSEU</name>
<comment type="caution">
    <text evidence="2">The sequence shown here is derived from an EMBL/GenBank/DDBJ whole genome shotgun (WGS) entry which is preliminary data.</text>
</comment>
<evidence type="ECO:0000256" key="1">
    <source>
        <dbReference type="SAM" id="Phobius"/>
    </source>
</evidence>
<accession>A0ABV1K5H2</accession>
<dbReference type="Pfam" id="PF11239">
    <property type="entry name" value="DUF3040"/>
    <property type="match status" value="1"/>
</dbReference>
<gene>
    <name evidence="2" type="ORF">WHI96_26445</name>
</gene>
<dbReference type="Proteomes" id="UP001464923">
    <property type="component" value="Unassembled WGS sequence"/>
</dbReference>
<proteinExistence type="predicted"/>
<dbReference type="InterPro" id="IPR021401">
    <property type="entry name" value="DUF3040"/>
</dbReference>
<dbReference type="EMBL" id="JBEDNP010000034">
    <property type="protein sequence ID" value="MEQ3542353.1"/>
    <property type="molecule type" value="Genomic_DNA"/>
</dbReference>
<organism evidence="2 3">
    <name type="scientific">Pseudonocardia tropica</name>
    <dbReference type="NCBI Taxonomy" id="681289"/>
    <lineage>
        <taxon>Bacteria</taxon>
        <taxon>Bacillati</taxon>
        <taxon>Actinomycetota</taxon>
        <taxon>Actinomycetes</taxon>
        <taxon>Pseudonocardiales</taxon>
        <taxon>Pseudonocardiaceae</taxon>
        <taxon>Pseudonocardia</taxon>
    </lineage>
</organism>
<dbReference type="RefSeq" id="WP_345649228.1">
    <property type="nucleotide sequence ID" value="NZ_BAABLY010000060.1"/>
</dbReference>
<evidence type="ECO:0000313" key="2">
    <source>
        <dbReference type="EMBL" id="MEQ3542353.1"/>
    </source>
</evidence>